<dbReference type="InterPro" id="IPR032834">
    <property type="entry name" value="NatK-like_C"/>
</dbReference>
<proteinExistence type="predicted"/>
<evidence type="ECO:0000313" key="3">
    <source>
        <dbReference type="EMBL" id="MDW2799604.1"/>
    </source>
</evidence>
<dbReference type="SUPFAM" id="SSF55874">
    <property type="entry name" value="ATPase domain of HSP90 chaperone/DNA topoisomerase II/histidine kinase"/>
    <property type="match status" value="1"/>
</dbReference>
<dbReference type="CDD" id="cd16935">
    <property type="entry name" value="HATPase_AgrC-ComD-like"/>
    <property type="match status" value="1"/>
</dbReference>
<name>A0ABU4GPQ2_9CLOT</name>
<feature type="transmembrane region" description="Helical" evidence="1">
    <location>
        <begin position="159"/>
        <end position="183"/>
    </location>
</feature>
<dbReference type="InterPro" id="IPR036890">
    <property type="entry name" value="HATPase_C_sf"/>
</dbReference>
<feature type="transmembrane region" description="Helical" evidence="1">
    <location>
        <begin position="97"/>
        <end position="118"/>
    </location>
</feature>
<sequence length="447" mass="50162">MPITGLFIGWFDFIYFFCILNACLALLEIWFLGRFTIRIVKWYHFAGYILVIYLLAAIELFTRAAFPASTLLELVALSLFGWLALKSPPASSASSAILAICIMQVVNGIFQTLLNIALTLLFPYTTVLTVISSLFVMAAVFFSYQLALKWLKDRKLPMLRYILILLLPILFVLLVMQQVFATYGNTVTVNSEGTRILPVVNDWTMLIIQIAAYLCLFAVLFAYKKLLESFALQMRNTLLEQQVSIQTNSVQDMQMRYELTRTFRHDLNGHWTVLSGFLKTGQNQKALEYLGKLTTMSDQLSFPCQTGNAILDILLTNKLGIAHQKGINVDCTVKIPDSSNIDDIDLCIVFSNAVDNAVKACSSESKTPQYMILKTVRKGGFFMIEIENSRSDDIVPVKGSGIGLQSIKAVAEKYHGTVDVEKGPNSFRLNVLFIISQQSEYISMQSS</sequence>
<feature type="domain" description="Sensor histidine kinase NatK-like C-terminal" evidence="2">
    <location>
        <begin position="344"/>
        <end position="433"/>
    </location>
</feature>
<gene>
    <name evidence="3" type="ORF">RZO55_18685</name>
</gene>
<dbReference type="PANTHER" id="PTHR40448:SF1">
    <property type="entry name" value="TWO-COMPONENT SENSOR HISTIDINE KINASE"/>
    <property type="match status" value="1"/>
</dbReference>
<dbReference type="Pfam" id="PF14501">
    <property type="entry name" value="HATPase_c_5"/>
    <property type="match status" value="1"/>
</dbReference>
<keyword evidence="1" id="KW-1133">Transmembrane helix</keyword>
<feature type="transmembrane region" description="Helical" evidence="1">
    <location>
        <begin position="203"/>
        <end position="223"/>
    </location>
</feature>
<feature type="transmembrane region" description="Helical" evidence="1">
    <location>
        <begin position="39"/>
        <end position="58"/>
    </location>
</feature>
<reference evidence="3 4" key="1">
    <citation type="submission" date="2023-10" db="EMBL/GenBank/DDBJ databases">
        <title>A novel Glycoside Hydrolase 43-Like Enzyme from Clostrdium boliviensis is an Endo-xylanase, and a Candidate for Xylooligosaccharides Production from Different Xylan Substrates.</title>
        <authorList>
            <person name="Alvarez M.T."/>
            <person name="Rocabado-Villegas L.R."/>
            <person name="Salas-Veizaga D.M."/>
            <person name="Linares-Pasten J.A."/>
            <person name="Gudmundsdottir E.E."/>
            <person name="Hreggvidsson G.O."/>
            <person name="Adlercreutz P."/>
            <person name="Nordberg Karlsson E."/>
        </authorList>
    </citation>
    <scope>NUCLEOTIDE SEQUENCE [LARGE SCALE GENOMIC DNA]</scope>
    <source>
        <strain evidence="3 4">E-1</strain>
    </source>
</reference>
<accession>A0ABU4GPQ2</accession>
<protein>
    <submittedName>
        <fullName evidence="3">GHKL domain-containing protein</fullName>
    </submittedName>
</protein>
<evidence type="ECO:0000259" key="2">
    <source>
        <dbReference type="Pfam" id="PF14501"/>
    </source>
</evidence>
<dbReference type="EMBL" id="JAWONS010000280">
    <property type="protein sequence ID" value="MDW2799604.1"/>
    <property type="molecule type" value="Genomic_DNA"/>
</dbReference>
<keyword evidence="4" id="KW-1185">Reference proteome</keyword>
<dbReference type="Proteomes" id="UP001276854">
    <property type="component" value="Unassembled WGS sequence"/>
</dbReference>
<organism evidence="3 4">
    <name type="scientific">Clostridium boliviensis</name>
    <dbReference type="NCBI Taxonomy" id="318465"/>
    <lineage>
        <taxon>Bacteria</taxon>
        <taxon>Bacillati</taxon>
        <taxon>Bacillota</taxon>
        <taxon>Clostridia</taxon>
        <taxon>Eubacteriales</taxon>
        <taxon>Clostridiaceae</taxon>
        <taxon>Clostridium</taxon>
    </lineage>
</organism>
<keyword evidence="1" id="KW-0472">Membrane</keyword>
<evidence type="ECO:0000313" key="4">
    <source>
        <dbReference type="Proteomes" id="UP001276854"/>
    </source>
</evidence>
<dbReference type="RefSeq" id="WP_318065793.1">
    <property type="nucleotide sequence ID" value="NZ_JAWONS010000280.1"/>
</dbReference>
<dbReference type="PANTHER" id="PTHR40448">
    <property type="entry name" value="TWO-COMPONENT SENSOR HISTIDINE KINASE"/>
    <property type="match status" value="1"/>
</dbReference>
<feature type="transmembrane region" description="Helical" evidence="1">
    <location>
        <begin position="64"/>
        <end position="85"/>
    </location>
</feature>
<evidence type="ECO:0000256" key="1">
    <source>
        <dbReference type="SAM" id="Phobius"/>
    </source>
</evidence>
<comment type="caution">
    <text evidence="3">The sequence shown here is derived from an EMBL/GenBank/DDBJ whole genome shotgun (WGS) entry which is preliminary data.</text>
</comment>
<dbReference type="Gene3D" id="3.30.565.10">
    <property type="entry name" value="Histidine kinase-like ATPase, C-terminal domain"/>
    <property type="match status" value="1"/>
</dbReference>
<keyword evidence="1" id="KW-0812">Transmembrane</keyword>
<feature type="transmembrane region" description="Helical" evidence="1">
    <location>
        <begin position="6"/>
        <end position="27"/>
    </location>
</feature>
<feature type="transmembrane region" description="Helical" evidence="1">
    <location>
        <begin position="124"/>
        <end position="147"/>
    </location>
</feature>